<dbReference type="PANTHER" id="PTHR43103:SF3">
    <property type="entry name" value="ADP-L-GLYCERO-D-MANNO-HEPTOSE-6-EPIMERASE"/>
    <property type="match status" value="1"/>
</dbReference>
<keyword evidence="3" id="KW-0119">Carbohydrate metabolism</keyword>
<evidence type="ECO:0000256" key="1">
    <source>
        <dbReference type="ARBA" id="ARBA00022857"/>
    </source>
</evidence>
<keyword evidence="6" id="KW-1185">Reference proteome</keyword>
<evidence type="ECO:0000313" key="5">
    <source>
        <dbReference type="EMBL" id="MFA9479590.1"/>
    </source>
</evidence>
<dbReference type="RefSeq" id="WP_425346516.1">
    <property type="nucleotide sequence ID" value="NZ_JBGUBD010000010.1"/>
</dbReference>
<dbReference type="NCBIfam" id="TIGR02197">
    <property type="entry name" value="heptose_epim"/>
    <property type="match status" value="1"/>
</dbReference>
<reference evidence="5 6" key="1">
    <citation type="submission" date="2024-08" db="EMBL/GenBank/DDBJ databases">
        <title>Whole-genome sequencing of halo(alkali)philic microorganisms from hypersaline lakes.</title>
        <authorList>
            <person name="Sorokin D.Y."/>
            <person name="Merkel A.Y."/>
            <person name="Messina E."/>
            <person name="Yakimov M."/>
        </authorList>
    </citation>
    <scope>NUCLEOTIDE SEQUENCE [LARGE SCALE GENOMIC DNA]</scope>
    <source>
        <strain evidence="5 6">AB-hyl4</strain>
    </source>
</reference>
<dbReference type="PANTHER" id="PTHR43103">
    <property type="entry name" value="NUCLEOSIDE-DIPHOSPHATE-SUGAR EPIMERASE"/>
    <property type="match status" value="1"/>
</dbReference>
<evidence type="ECO:0000256" key="3">
    <source>
        <dbReference type="ARBA" id="ARBA00023277"/>
    </source>
</evidence>
<evidence type="ECO:0000259" key="4">
    <source>
        <dbReference type="Pfam" id="PF01370"/>
    </source>
</evidence>
<gene>
    <name evidence="5" type="primary">rfaD</name>
    <name evidence="5" type="ORF">ACERK3_14975</name>
</gene>
<name>A0ABV4U8Z4_9BACT</name>
<accession>A0ABV4U8Z4</accession>
<keyword evidence="1" id="KW-0521">NADP</keyword>
<dbReference type="Gene3D" id="3.90.25.10">
    <property type="entry name" value="UDP-galactose 4-epimerase, domain 1"/>
    <property type="match status" value="1"/>
</dbReference>
<keyword evidence="2 5" id="KW-0413">Isomerase</keyword>
<dbReference type="SUPFAM" id="SSF51735">
    <property type="entry name" value="NAD(P)-binding Rossmann-fold domains"/>
    <property type="match status" value="1"/>
</dbReference>
<feature type="domain" description="NAD-dependent epimerase/dehydratase" evidence="4">
    <location>
        <begin position="3"/>
        <end position="250"/>
    </location>
</feature>
<dbReference type="EC" id="5.1.3.20" evidence="5"/>
<comment type="caution">
    <text evidence="5">The sequence shown here is derived from an EMBL/GenBank/DDBJ whole genome shotgun (WGS) entry which is preliminary data.</text>
</comment>
<evidence type="ECO:0000256" key="2">
    <source>
        <dbReference type="ARBA" id="ARBA00023235"/>
    </source>
</evidence>
<dbReference type="InterPro" id="IPR001509">
    <property type="entry name" value="Epimerase_deHydtase"/>
</dbReference>
<organism evidence="5 6">
    <name type="scientific">Natronomicrosphaera hydrolytica</name>
    <dbReference type="NCBI Taxonomy" id="3242702"/>
    <lineage>
        <taxon>Bacteria</taxon>
        <taxon>Pseudomonadati</taxon>
        <taxon>Planctomycetota</taxon>
        <taxon>Phycisphaerae</taxon>
        <taxon>Phycisphaerales</taxon>
        <taxon>Phycisphaeraceae</taxon>
        <taxon>Natronomicrosphaera</taxon>
    </lineage>
</organism>
<proteinExistence type="predicted"/>
<dbReference type="Proteomes" id="UP001575105">
    <property type="component" value="Unassembled WGS sequence"/>
</dbReference>
<dbReference type="InterPro" id="IPR036291">
    <property type="entry name" value="NAD(P)-bd_dom_sf"/>
</dbReference>
<sequence length="326" mass="35584">MNILITGGAGFVGSNLVRQLQSTQPDAELLVVDDFRSGSFANLADEHGQGFSYRGEVIARPLHELDLGGLVEDFQPTVIFHEASITDTTVTDQAQMIAHNVEPFGVLLSLAAEMQIKLVWASSAATYGTTANGATRARRPFHLNDAGQPANVYGFSKWLMENLARQTMGDYPGAHIVGLRYFNVFGPGESHKKHMASMIYQLAQKMLAGDRPRIFHDGEQARDHVYVKDVVECTLAGAEAGAVSGIYNVGTGTATSFNQIVASLNEALGTSYEPDYFQNPYSFYQDYTCADLSATKEGLDWEPAYTTHEAILEYADELKARHNASA</sequence>
<dbReference type="Pfam" id="PF01370">
    <property type="entry name" value="Epimerase"/>
    <property type="match status" value="1"/>
</dbReference>
<evidence type="ECO:0000313" key="6">
    <source>
        <dbReference type="Proteomes" id="UP001575105"/>
    </source>
</evidence>
<protein>
    <submittedName>
        <fullName evidence="5">ADP-glyceromanno-heptose 6-epimerase</fullName>
        <ecNumber evidence="5">5.1.3.20</ecNumber>
    </submittedName>
</protein>
<dbReference type="Gene3D" id="3.40.50.720">
    <property type="entry name" value="NAD(P)-binding Rossmann-like Domain"/>
    <property type="match status" value="1"/>
</dbReference>
<dbReference type="InterPro" id="IPR011912">
    <property type="entry name" value="Heptose_epim"/>
</dbReference>
<dbReference type="GO" id="GO:0008712">
    <property type="term" value="F:ADP-glyceromanno-heptose 6-epimerase activity"/>
    <property type="evidence" value="ECO:0007669"/>
    <property type="project" value="UniProtKB-EC"/>
</dbReference>
<dbReference type="EMBL" id="JBGUBD010000010">
    <property type="protein sequence ID" value="MFA9479590.1"/>
    <property type="molecule type" value="Genomic_DNA"/>
</dbReference>